<dbReference type="AlphaFoldDB" id="A0A2U1NDK8"/>
<evidence type="ECO:0000313" key="8">
    <source>
        <dbReference type="EMBL" id="PWA84155.1"/>
    </source>
</evidence>
<dbReference type="GO" id="GO:0008270">
    <property type="term" value="F:zinc ion binding"/>
    <property type="evidence" value="ECO:0007669"/>
    <property type="project" value="UniProtKB-KW"/>
</dbReference>
<dbReference type="OrthoDB" id="2822301at2759"/>
<dbReference type="EMBL" id="PKPP01003058">
    <property type="protein sequence ID" value="PWA71578.1"/>
    <property type="molecule type" value="Genomic_DNA"/>
</dbReference>
<reference evidence="7 9" key="1">
    <citation type="journal article" date="2018" name="Mol. Plant">
        <title>The genome of Artemisia annua provides insight into the evolution of Asteraceae family and artemisinin biosynthesis.</title>
        <authorList>
            <person name="Shen Q."/>
            <person name="Zhang L."/>
            <person name="Liao Z."/>
            <person name="Wang S."/>
            <person name="Yan T."/>
            <person name="Shi P."/>
            <person name="Liu M."/>
            <person name="Fu X."/>
            <person name="Pan Q."/>
            <person name="Wang Y."/>
            <person name="Lv Z."/>
            <person name="Lu X."/>
            <person name="Zhang F."/>
            <person name="Jiang W."/>
            <person name="Ma Y."/>
            <person name="Chen M."/>
            <person name="Hao X."/>
            <person name="Li L."/>
            <person name="Tang Y."/>
            <person name="Lv G."/>
            <person name="Zhou Y."/>
            <person name="Sun X."/>
            <person name="Brodelius P.E."/>
            <person name="Rose J.K.C."/>
            <person name="Tang K."/>
        </authorList>
    </citation>
    <scope>NUCLEOTIDE SEQUENCE [LARGE SCALE GENOMIC DNA]</scope>
    <source>
        <strain evidence="9">cv. Huhao1</strain>
        <tissue evidence="7">Leaf</tissue>
    </source>
</reference>
<keyword evidence="9" id="KW-1185">Reference proteome</keyword>
<dbReference type="Proteomes" id="UP000245207">
    <property type="component" value="Unassembled WGS sequence"/>
</dbReference>
<evidence type="ECO:0000256" key="5">
    <source>
        <dbReference type="SAM" id="Phobius"/>
    </source>
</evidence>
<dbReference type="EMBL" id="PKPP01001260">
    <property type="protein sequence ID" value="PWA84155.1"/>
    <property type="molecule type" value="Genomic_DNA"/>
</dbReference>
<keyword evidence="3" id="KW-0862">Zinc</keyword>
<keyword evidence="5" id="KW-1133">Transmembrane helix</keyword>
<name>A0A2U1NDK8_ARTAN</name>
<evidence type="ECO:0000256" key="3">
    <source>
        <dbReference type="ARBA" id="ARBA00022833"/>
    </source>
</evidence>
<evidence type="ECO:0000313" key="7">
    <source>
        <dbReference type="EMBL" id="PWA71578.1"/>
    </source>
</evidence>
<feature type="domain" description="GRF-type" evidence="6">
    <location>
        <begin position="4"/>
        <end position="44"/>
    </location>
</feature>
<evidence type="ECO:0000256" key="4">
    <source>
        <dbReference type="PROSITE-ProRule" id="PRU01343"/>
    </source>
</evidence>
<keyword evidence="5" id="KW-0472">Membrane</keyword>
<proteinExistence type="predicted"/>
<gene>
    <name evidence="8" type="ORF">CTI12_AA160690</name>
    <name evidence="7" type="ORF">CTI12_AA278840</name>
</gene>
<sequence length="94" mass="10913">MVNCFCGLQCAIRTSWTDVNPGRRFFSCPRDVPNCGFFEWCDPPMCPRSVVIIPGLLRARNAHQQAMNGMVAQNRKLKMMLVCTWIVFAMYWFM</sequence>
<dbReference type="InterPro" id="IPR010666">
    <property type="entry name" value="Znf_GRF"/>
</dbReference>
<keyword evidence="5" id="KW-0812">Transmembrane</keyword>
<evidence type="ECO:0000256" key="1">
    <source>
        <dbReference type="ARBA" id="ARBA00022723"/>
    </source>
</evidence>
<dbReference type="Pfam" id="PF06839">
    <property type="entry name" value="Zn_ribbon_GRF"/>
    <property type="match status" value="1"/>
</dbReference>
<feature type="transmembrane region" description="Helical" evidence="5">
    <location>
        <begin position="77"/>
        <end position="93"/>
    </location>
</feature>
<comment type="caution">
    <text evidence="7">The sequence shown here is derived from an EMBL/GenBank/DDBJ whole genome shotgun (WGS) entry which is preliminary data.</text>
</comment>
<keyword evidence="2 4" id="KW-0863">Zinc-finger</keyword>
<dbReference type="PANTHER" id="PTHR33248">
    <property type="entry name" value="ZINC ION-BINDING PROTEIN"/>
    <property type="match status" value="1"/>
</dbReference>
<evidence type="ECO:0000313" key="9">
    <source>
        <dbReference type="Proteomes" id="UP000245207"/>
    </source>
</evidence>
<accession>A0A2U1NDK8</accession>
<protein>
    <submittedName>
        <fullName evidence="7">Zinc finger, GRF-type</fullName>
    </submittedName>
</protein>
<evidence type="ECO:0000259" key="6">
    <source>
        <dbReference type="PROSITE" id="PS51999"/>
    </source>
</evidence>
<organism evidence="7 9">
    <name type="scientific">Artemisia annua</name>
    <name type="common">Sweet wormwood</name>
    <dbReference type="NCBI Taxonomy" id="35608"/>
    <lineage>
        <taxon>Eukaryota</taxon>
        <taxon>Viridiplantae</taxon>
        <taxon>Streptophyta</taxon>
        <taxon>Embryophyta</taxon>
        <taxon>Tracheophyta</taxon>
        <taxon>Spermatophyta</taxon>
        <taxon>Magnoliopsida</taxon>
        <taxon>eudicotyledons</taxon>
        <taxon>Gunneridae</taxon>
        <taxon>Pentapetalae</taxon>
        <taxon>asterids</taxon>
        <taxon>campanulids</taxon>
        <taxon>Asterales</taxon>
        <taxon>Asteraceae</taxon>
        <taxon>Asteroideae</taxon>
        <taxon>Anthemideae</taxon>
        <taxon>Artemisiinae</taxon>
        <taxon>Artemisia</taxon>
    </lineage>
</organism>
<evidence type="ECO:0000256" key="2">
    <source>
        <dbReference type="ARBA" id="ARBA00022771"/>
    </source>
</evidence>
<keyword evidence="1" id="KW-0479">Metal-binding</keyword>
<dbReference type="PROSITE" id="PS51999">
    <property type="entry name" value="ZF_GRF"/>
    <property type="match status" value="1"/>
</dbReference>